<proteinExistence type="predicted"/>
<keyword evidence="1" id="KW-0433">Leucine-rich repeat</keyword>
<feature type="domain" description="Protein kinase" evidence="4">
    <location>
        <begin position="204"/>
        <end position="446"/>
    </location>
</feature>
<evidence type="ECO:0000259" key="4">
    <source>
        <dbReference type="PROSITE" id="PS50011"/>
    </source>
</evidence>
<name>A0ABT0L1P4_9GAMM</name>
<keyword evidence="2" id="KW-0677">Repeat</keyword>
<reference evidence="5 6" key="1">
    <citation type="submission" date="2022-01" db="EMBL/GenBank/DDBJ databases">
        <title>Whole genome-based taxonomy of the Shewanellaceae.</title>
        <authorList>
            <person name="Martin-Rodriguez A.J."/>
        </authorList>
    </citation>
    <scope>NUCLEOTIDE SEQUENCE [LARGE SCALE GENOMIC DNA]</scope>
    <source>
        <strain evidence="5 6">JCM 17801</strain>
    </source>
</reference>
<sequence>MYTLKQLESGELKGITRLQIVAELTEFPRAIFSLADSLEILDLSDNQLSSLPDDFDQLSQLRILFLSQNKFTEIPAILGKCPKLEMIGFKANQISYIAEDALPDHTRWLILTDNQLSHLPESFGRLTQLRKLALAGNQLVDLPESMAHCQALELVRLSANQLRHIPEWLLDLPRLSWLAFAGNPFSHVEECLNDSVPMIHPDNLQLNEQLGQGASGIIYKAHWVNKPQLYQHLPDDVAVKIFKGAITSDGYPADELDCCLTTGKHKSLIPAIGQIHHGETLGLVMSLIPCGYQNLGLPPSLVTCTRDTFAAGTLFTLDAITHIAKQMADTLKHMHQQQISHGDIYAHNIMIDDTFKVLFGDFGAASNLSNLPNSQSQKMHRIEVRALGCLLEDLLGLILPENPEYHSEKYQQLTALAFECMQDSSASRPDFSCLLKQLNTILPVYD</sequence>
<dbReference type="PANTHER" id="PTHR48051">
    <property type="match status" value="1"/>
</dbReference>
<dbReference type="InterPro" id="IPR032675">
    <property type="entry name" value="LRR_dom_sf"/>
</dbReference>
<dbReference type="EMBL" id="JAKILK010000003">
    <property type="protein sequence ID" value="MCL1117337.1"/>
    <property type="molecule type" value="Genomic_DNA"/>
</dbReference>
<dbReference type="InterPro" id="IPR001245">
    <property type="entry name" value="Ser-Thr/Tyr_kinase_cat_dom"/>
</dbReference>
<feature type="binding site" evidence="3">
    <location>
        <position position="240"/>
    </location>
    <ligand>
        <name>ATP</name>
        <dbReference type="ChEBI" id="CHEBI:30616"/>
    </ligand>
</feature>
<organism evidence="5 6">
    <name type="scientific">Shewanella aestuarii</name>
    <dbReference type="NCBI Taxonomy" id="1028752"/>
    <lineage>
        <taxon>Bacteria</taxon>
        <taxon>Pseudomonadati</taxon>
        <taxon>Pseudomonadota</taxon>
        <taxon>Gammaproteobacteria</taxon>
        <taxon>Alteromonadales</taxon>
        <taxon>Shewanellaceae</taxon>
        <taxon>Shewanella</taxon>
    </lineage>
</organism>
<accession>A0ABT0L1P4</accession>
<dbReference type="PROSITE" id="PS51450">
    <property type="entry name" value="LRR"/>
    <property type="match status" value="2"/>
</dbReference>
<dbReference type="InterPro" id="IPR000719">
    <property type="entry name" value="Prot_kinase_dom"/>
</dbReference>
<evidence type="ECO:0000313" key="5">
    <source>
        <dbReference type="EMBL" id="MCL1117337.1"/>
    </source>
</evidence>
<evidence type="ECO:0000256" key="2">
    <source>
        <dbReference type="ARBA" id="ARBA00022737"/>
    </source>
</evidence>
<keyword evidence="5" id="KW-0418">Kinase</keyword>
<dbReference type="Pfam" id="PF13855">
    <property type="entry name" value="LRR_8"/>
    <property type="match status" value="1"/>
</dbReference>
<dbReference type="InterPro" id="IPR011009">
    <property type="entry name" value="Kinase-like_dom_sf"/>
</dbReference>
<gene>
    <name evidence="5" type="ORF">L2689_08795</name>
</gene>
<dbReference type="Gene3D" id="3.80.10.10">
    <property type="entry name" value="Ribonuclease Inhibitor"/>
    <property type="match status" value="2"/>
</dbReference>
<keyword evidence="3" id="KW-0547">Nucleotide-binding</keyword>
<dbReference type="PROSITE" id="PS50011">
    <property type="entry name" value="PROTEIN_KINASE_DOM"/>
    <property type="match status" value="1"/>
</dbReference>
<dbReference type="InterPro" id="IPR001611">
    <property type="entry name" value="Leu-rich_rpt"/>
</dbReference>
<dbReference type="SUPFAM" id="SSF52058">
    <property type="entry name" value="L domain-like"/>
    <property type="match status" value="1"/>
</dbReference>
<dbReference type="Gene3D" id="1.10.510.10">
    <property type="entry name" value="Transferase(Phosphotransferase) domain 1"/>
    <property type="match status" value="1"/>
</dbReference>
<dbReference type="PANTHER" id="PTHR48051:SF1">
    <property type="entry name" value="RAS SUPPRESSOR PROTEIN 1"/>
    <property type="match status" value="1"/>
</dbReference>
<dbReference type="GO" id="GO:0016301">
    <property type="term" value="F:kinase activity"/>
    <property type="evidence" value="ECO:0007669"/>
    <property type="project" value="UniProtKB-KW"/>
</dbReference>
<evidence type="ECO:0000256" key="1">
    <source>
        <dbReference type="ARBA" id="ARBA00022614"/>
    </source>
</evidence>
<dbReference type="SUPFAM" id="SSF56112">
    <property type="entry name" value="Protein kinase-like (PK-like)"/>
    <property type="match status" value="1"/>
</dbReference>
<evidence type="ECO:0000256" key="3">
    <source>
        <dbReference type="PROSITE-ProRule" id="PRU10141"/>
    </source>
</evidence>
<dbReference type="SMART" id="SM00369">
    <property type="entry name" value="LRR_TYP"/>
    <property type="match status" value="4"/>
</dbReference>
<dbReference type="InterPro" id="IPR017441">
    <property type="entry name" value="Protein_kinase_ATP_BS"/>
</dbReference>
<keyword evidence="5" id="KW-0808">Transferase</keyword>
<keyword evidence="6" id="KW-1185">Reference proteome</keyword>
<dbReference type="InterPro" id="IPR003591">
    <property type="entry name" value="Leu-rich_rpt_typical-subtyp"/>
</dbReference>
<protein>
    <submittedName>
        <fullName evidence="5">Leucine-rich repeat-containing serine/threonine-protein kinase</fullName>
    </submittedName>
</protein>
<dbReference type="Gene3D" id="3.30.200.20">
    <property type="entry name" value="Phosphorylase Kinase, domain 1"/>
    <property type="match status" value="1"/>
</dbReference>
<keyword evidence="3" id="KW-0067">ATP-binding</keyword>
<dbReference type="RefSeq" id="WP_188840665.1">
    <property type="nucleotide sequence ID" value="NZ_BMOT01000003.1"/>
</dbReference>
<dbReference type="Pfam" id="PF07714">
    <property type="entry name" value="PK_Tyr_Ser-Thr"/>
    <property type="match status" value="1"/>
</dbReference>
<comment type="caution">
    <text evidence="5">The sequence shown here is derived from an EMBL/GenBank/DDBJ whole genome shotgun (WGS) entry which is preliminary data.</text>
</comment>
<dbReference type="PROSITE" id="PS00107">
    <property type="entry name" value="PROTEIN_KINASE_ATP"/>
    <property type="match status" value="1"/>
</dbReference>
<dbReference type="InterPro" id="IPR050216">
    <property type="entry name" value="LRR_domain-containing"/>
</dbReference>
<evidence type="ECO:0000313" key="6">
    <source>
        <dbReference type="Proteomes" id="UP001203212"/>
    </source>
</evidence>
<dbReference type="SMART" id="SM00364">
    <property type="entry name" value="LRR_BAC"/>
    <property type="match status" value="4"/>
</dbReference>
<dbReference type="Proteomes" id="UP001203212">
    <property type="component" value="Unassembled WGS sequence"/>
</dbReference>